<sequence>MHDLREANKYCYTILHAMPCHDVFNYLEKKVIHEQIPLYYSSFFFLYVHLSLLIWAMVFQNSNLNIFHCLQLELGGTSTENIINNNSLNIYVTDFISPFFFLRLF</sequence>
<gene>
    <name evidence="2" type="ORF">TorRG33x02_102700</name>
</gene>
<keyword evidence="1" id="KW-0812">Transmembrane</keyword>
<accession>A0A2P5F7U8</accession>
<dbReference type="Proteomes" id="UP000237000">
    <property type="component" value="Unassembled WGS sequence"/>
</dbReference>
<feature type="transmembrane region" description="Helical" evidence="1">
    <location>
        <begin position="38"/>
        <end position="59"/>
    </location>
</feature>
<organism evidence="2 3">
    <name type="scientific">Trema orientale</name>
    <name type="common">Charcoal tree</name>
    <name type="synonym">Celtis orientalis</name>
    <dbReference type="NCBI Taxonomy" id="63057"/>
    <lineage>
        <taxon>Eukaryota</taxon>
        <taxon>Viridiplantae</taxon>
        <taxon>Streptophyta</taxon>
        <taxon>Embryophyta</taxon>
        <taxon>Tracheophyta</taxon>
        <taxon>Spermatophyta</taxon>
        <taxon>Magnoliopsida</taxon>
        <taxon>eudicotyledons</taxon>
        <taxon>Gunneridae</taxon>
        <taxon>Pentapetalae</taxon>
        <taxon>rosids</taxon>
        <taxon>fabids</taxon>
        <taxon>Rosales</taxon>
        <taxon>Cannabaceae</taxon>
        <taxon>Trema</taxon>
    </lineage>
</organism>
<evidence type="ECO:0000256" key="1">
    <source>
        <dbReference type="SAM" id="Phobius"/>
    </source>
</evidence>
<protein>
    <submittedName>
        <fullName evidence="2">Uncharacterized protein</fullName>
    </submittedName>
</protein>
<dbReference type="EMBL" id="JXTC01000055">
    <property type="protein sequence ID" value="PON93880.1"/>
    <property type="molecule type" value="Genomic_DNA"/>
</dbReference>
<keyword evidence="3" id="KW-1185">Reference proteome</keyword>
<reference evidence="3" key="1">
    <citation type="submission" date="2016-06" db="EMBL/GenBank/DDBJ databases">
        <title>Parallel loss of symbiosis genes in relatives of nitrogen-fixing non-legume Parasponia.</title>
        <authorList>
            <person name="Van Velzen R."/>
            <person name="Holmer R."/>
            <person name="Bu F."/>
            <person name="Rutten L."/>
            <person name="Van Zeijl A."/>
            <person name="Liu W."/>
            <person name="Santuari L."/>
            <person name="Cao Q."/>
            <person name="Sharma T."/>
            <person name="Shen D."/>
            <person name="Roswanjaya Y."/>
            <person name="Wardhani T."/>
            <person name="Kalhor M.S."/>
            <person name="Jansen J."/>
            <person name="Van den Hoogen J."/>
            <person name="Gungor B."/>
            <person name="Hartog M."/>
            <person name="Hontelez J."/>
            <person name="Verver J."/>
            <person name="Yang W.-C."/>
            <person name="Schijlen E."/>
            <person name="Repin R."/>
            <person name="Schilthuizen M."/>
            <person name="Schranz E."/>
            <person name="Heidstra R."/>
            <person name="Miyata K."/>
            <person name="Fedorova E."/>
            <person name="Kohlen W."/>
            <person name="Bisseling T."/>
            <person name="Smit S."/>
            <person name="Geurts R."/>
        </authorList>
    </citation>
    <scope>NUCLEOTIDE SEQUENCE [LARGE SCALE GENOMIC DNA]</scope>
    <source>
        <strain evidence="3">cv. RG33-2</strain>
    </source>
</reference>
<evidence type="ECO:0000313" key="2">
    <source>
        <dbReference type="EMBL" id="PON93880.1"/>
    </source>
</evidence>
<dbReference type="AlphaFoldDB" id="A0A2P5F7U8"/>
<dbReference type="OrthoDB" id="10373792at2759"/>
<evidence type="ECO:0000313" key="3">
    <source>
        <dbReference type="Proteomes" id="UP000237000"/>
    </source>
</evidence>
<comment type="caution">
    <text evidence="2">The sequence shown here is derived from an EMBL/GenBank/DDBJ whole genome shotgun (WGS) entry which is preliminary data.</text>
</comment>
<dbReference type="InParanoid" id="A0A2P5F7U8"/>
<keyword evidence="1" id="KW-0472">Membrane</keyword>
<keyword evidence="1" id="KW-1133">Transmembrane helix</keyword>
<proteinExistence type="predicted"/>
<name>A0A2P5F7U8_TREOI</name>